<evidence type="ECO:0000313" key="3">
    <source>
        <dbReference type="Proteomes" id="UP000064967"/>
    </source>
</evidence>
<gene>
    <name evidence="2" type="ORF">AKJ09_03048</name>
</gene>
<organism evidence="2 3">
    <name type="scientific">Labilithrix luteola</name>
    <dbReference type="NCBI Taxonomy" id="1391654"/>
    <lineage>
        <taxon>Bacteria</taxon>
        <taxon>Pseudomonadati</taxon>
        <taxon>Myxococcota</taxon>
        <taxon>Polyangia</taxon>
        <taxon>Polyangiales</taxon>
        <taxon>Labilitrichaceae</taxon>
        <taxon>Labilithrix</taxon>
    </lineage>
</organism>
<dbReference type="Proteomes" id="UP000064967">
    <property type="component" value="Chromosome"/>
</dbReference>
<evidence type="ECO:0000259" key="1">
    <source>
        <dbReference type="SMART" id="SM00769"/>
    </source>
</evidence>
<reference evidence="2 3" key="1">
    <citation type="submission" date="2015-08" db="EMBL/GenBank/DDBJ databases">
        <authorList>
            <person name="Babu N.S."/>
            <person name="Beckwith C.J."/>
            <person name="Beseler K.G."/>
            <person name="Brison A."/>
            <person name="Carone J.V."/>
            <person name="Caskin T.P."/>
            <person name="Diamond M."/>
            <person name="Durham M.E."/>
            <person name="Foxe J.M."/>
            <person name="Go M."/>
            <person name="Henderson B.A."/>
            <person name="Jones I.B."/>
            <person name="McGettigan J.A."/>
            <person name="Micheletti S.J."/>
            <person name="Nasrallah M.E."/>
            <person name="Ortiz D."/>
            <person name="Piller C.R."/>
            <person name="Privatt S.R."/>
            <person name="Schneider S.L."/>
            <person name="Sharp S."/>
            <person name="Smith T.C."/>
            <person name="Stanton J.D."/>
            <person name="Ullery H.E."/>
            <person name="Wilson R.J."/>
            <person name="Serrano M.G."/>
            <person name="Buck G."/>
            <person name="Lee V."/>
            <person name="Wang Y."/>
            <person name="Carvalho R."/>
            <person name="Voegtly L."/>
            <person name="Shi R."/>
            <person name="Duckworth R."/>
            <person name="Johnson A."/>
            <person name="Loviza R."/>
            <person name="Walstead R."/>
            <person name="Shah Z."/>
            <person name="Kiflezghi M."/>
            <person name="Wade K."/>
            <person name="Ball S.L."/>
            <person name="Bradley K.W."/>
            <person name="Asai D.J."/>
            <person name="Bowman C.A."/>
            <person name="Russell D.A."/>
            <person name="Pope W.H."/>
            <person name="Jacobs-Sera D."/>
            <person name="Hendrix R.W."/>
            <person name="Hatfull G.F."/>
        </authorList>
    </citation>
    <scope>NUCLEOTIDE SEQUENCE [LARGE SCALE GENOMIC DNA]</scope>
    <source>
        <strain evidence="2 3">DSM 27648</strain>
    </source>
</reference>
<dbReference type="EMBL" id="CP012333">
    <property type="protein sequence ID" value="AKU96384.1"/>
    <property type="molecule type" value="Genomic_DNA"/>
</dbReference>
<dbReference type="SUPFAM" id="SSF117070">
    <property type="entry name" value="LEA14-like"/>
    <property type="match status" value="1"/>
</dbReference>
<proteinExistence type="predicted"/>
<feature type="domain" description="Water stress and hypersensitive response" evidence="1">
    <location>
        <begin position="36"/>
        <end position="154"/>
    </location>
</feature>
<dbReference type="PROSITE" id="PS51257">
    <property type="entry name" value="PROKAR_LIPOPROTEIN"/>
    <property type="match status" value="1"/>
</dbReference>
<dbReference type="SMART" id="SM00769">
    <property type="entry name" value="WHy"/>
    <property type="match status" value="1"/>
</dbReference>
<dbReference type="AlphaFoldDB" id="A0A0K1PTC5"/>
<dbReference type="OrthoDB" id="5512393at2"/>
<keyword evidence="3" id="KW-1185">Reference proteome</keyword>
<protein>
    <recommendedName>
        <fullName evidence="1">Water stress and hypersensitive response domain-containing protein</fullName>
    </recommendedName>
</protein>
<dbReference type="STRING" id="1391654.AKJ09_03048"/>
<dbReference type="Pfam" id="PF03168">
    <property type="entry name" value="LEA_2"/>
    <property type="match status" value="1"/>
</dbReference>
<dbReference type="InterPro" id="IPR004864">
    <property type="entry name" value="LEA_2"/>
</dbReference>
<accession>A0A0K1PTC5</accession>
<dbReference type="Gene3D" id="2.60.40.1820">
    <property type="match status" value="1"/>
</dbReference>
<dbReference type="InterPro" id="IPR013990">
    <property type="entry name" value="WHy-dom"/>
</dbReference>
<name>A0A0K1PTC5_9BACT</name>
<sequence length="178" mass="18035">MLRLLPALVRGSVVPPAALFVSLGLGACSKPEPPTLLPKEAQVTAVGAAGLNVLVKMEATNPNRVTLSAQSVTGKATLDGKWSLGTVTIAKPITLPPNTPTMIDVPLTMPWSDLQALGAIAQASGPIPYVIEGTVAIGGESLNVNVPFSVPGTITRDQAIGAALKSLPAIPGLTAPAH</sequence>
<dbReference type="KEGG" id="llu:AKJ09_03048"/>
<dbReference type="GO" id="GO:0009269">
    <property type="term" value="P:response to desiccation"/>
    <property type="evidence" value="ECO:0007669"/>
    <property type="project" value="InterPro"/>
</dbReference>
<evidence type="ECO:0000313" key="2">
    <source>
        <dbReference type="EMBL" id="AKU96384.1"/>
    </source>
</evidence>